<dbReference type="Proteomes" id="UP000272400">
    <property type="component" value="Unassembled WGS sequence"/>
</dbReference>
<protein>
    <recommendedName>
        <fullName evidence="4">Secreted protein</fullName>
    </recommendedName>
</protein>
<evidence type="ECO:0000313" key="2">
    <source>
        <dbReference type="EMBL" id="ROO86354.1"/>
    </source>
</evidence>
<feature type="region of interest" description="Disordered" evidence="1">
    <location>
        <begin position="33"/>
        <end position="53"/>
    </location>
</feature>
<keyword evidence="3" id="KW-1185">Reference proteome</keyword>
<dbReference type="AlphaFoldDB" id="A0A3N1CYJ3"/>
<dbReference type="EMBL" id="RJKE01000001">
    <property type="protein sequence ID" value="ROO86354.1"/>
    <property type="molecule type" value="Genomic_DNA"/>
</dbReference>
<gene>
    <name evidence="2" type="ORF">EDD29_3918</name>
</gene>
<feature type="region of interest" description="Disordered" evidence="1">
    <location>
        <begin position="288"/>
        <end position="308"/>
    </location>
</feature>
<dbReference type="OrthoDB" id="128043at2"/>
<reference evidence="2 3" key="1">
    <citation type="submission" date="2018-11" db="EMBL/GenBank/DDBJ databases">
        <title>Sequencing the genomes of 1000 actinobacteria strains.</title>
        <authorList>
            <person name="Klenk H.-P."/>
        </authorList>
    </citation>
    <scope>NUCLEOTIDE SEQUENCE [LARGE SCALE GENOMIC DNA]</scope>
    <source>
        <strain evidence="2 3">DSM 44254</strain>
    </source>
</reference>
<dbReference type="RefSeq" id="WP_123665760.1">
    <property type="nucleotide sequence ID" value="NZ_RJKE01000001.1"/>
</dbReference>
<accession>A0A3N1CYJ3</accession>
<feature type="compositionally biased region" description="Low complexity" evidence="1">
    <location>
        <begin position="40"/>
        <end position="53"/>
    </location>
</feature>
<comment type="caution">
    <text evidence="2">The sequence shown here is derived from an EMBL/GenBank/DDBJ whole genome shotgun (WGS) entry which is preliminary data.</text>
</comment>
<evidence type="ECO:0008006" key="4">
    <source>
        <dbReference type="Google" id="ProtNLM"/>
    </source>
</evidence>
<organism evidence="2 3">
    <name type="scientific">Actinocorallia herbida</name>
    <dbReference type="NCBI Taxonomy" id="58109"/>
    <lineage>
        <taxon>Bacteria</taxon>
        <taxon>Bacillati</taxon>
        <taxon>Actinomycetota</taxon>
        <taxon>Actinomycetes</taxon>
        <taxon>Streptosporangiales</taxon>
        <taxon>Thermomonosporaceae</taxon>
        <taxon>Actinocorallia</taxon>
    </lineage>
</organism>
<evidence type="ECO:0000256" key="1">
    <source>
        <dbReference type="SAM" id="MobiDB-lite"/>
    </source>
</evidence>
<proteinExistence type="predicted"/>
<evidence type="ECO:0000313" key="3">
    <source>
        <dbReference type="Proteomes" id="UP000272400"/>
    </source>
</evidence>
<sequence length="308" mass="31255">MNTPVKVGAYVAGLVAVFAAAYGLGGMVGDGGPPDDAPAHHNAAAPGAAADTPGGLQVSGGGYTLDLATTRAAAGTQSPLRFTVRDAEGDPVTAYETVHDKELHLIVADRDLTVFRHLHPSRDAAGVWSTTVDLPSAGSHRVFADFTPEGAAQALVLGADLAVPGDYEPADLPEPSATAEADGYTVEMRGSVVGGASSTLTFAVRRDGKPVAGLEPYLGAYGHLVALRSGDLAYLHVHPAEEAGEGVSASSEVGFAVSAPSAGAYRLFLDFKIDGVVRTAAFTVRAGDAPAAPSPLPSVSTDDHGHTH</sequence>
<name>A0A3N1CYJ3_9ACTN</name>